<dbReference type="OrthoDB" id="5191298at2"/>
<keyword evidence="1" id="KW-0812">Transmembrane</keyword>
<sequence length="162" mass="17015">MLWGLSVFAMSAGTAVVPVFSAEVYLVSVVLAQAGPPWWVLGPVAAAGQLLGKTVHYLAARGVVRLPGLLNRARRGEGWRWPRRLHELCERHPVSGAGTVLLSGLIGVPPFAAVVLAAGMLRSSLVVWLPSAVLGRLARFCLLAAVPELLRFSAPLLGGAPA</sequence>
<reference evidence="4" key="1">
    <citation type="submission" date="2016-10" db="EMBL/GenBank/DDBJ databases">
        <authorList>
            <person name="Varghese N."/>
            <person name="Submissions S."/>
        </authorList>
    </citation>
    <scope>NUCLEOTIDE SEQUENCE [LARGE SCALE GENOMIC DNA]</scope>
    <source>
        <strain evidence="4">DSM 46732</strain>
    </source>
</reference>
<evidence type="ECO:0000313" key="3">
    <source>
        <dbReference type="EMBL" id="SDO89460.1"/>
    </source>
</evidence>
<dbReference type="EMBL" id="FNJR01000001">
    <property type="protein sequence ID" value="SDO89460.1"/>
    <property type="molecule type" value="Genomic_DNA"/>
</dbReference>
<accession>A0A1H0NAX7</accession>
<evidence type="ECO:0000259" key="2">
    <source>
        <dbReference type="Pfam" id="PF09335"/>
    </source>
</evidence>
<protein>
    <submittedName>
        <fullName evidence="3">Membrane protein YqaA, SNARE-associated domain</fullName>
    </submittedName>
</protein>
<keyword evidence="4" id="KW-1185">Reference proteome</keyword>
<organism evidence="3 4">
    <name type="scientific">Actinopolyspora xinjiangensis</name>
    <dbReference type="NCBI Taxonomy" id="405564"/>
    <lineage>
        <taxon>Bacteria</taxon>
        <taxon>Bacillati</taxon>
        <taxon>Actinomycetota</taxon>
        <taxon>Actinomycetes</taxon>
        <taxon>Actinopolysporales</taxon>
        <taxon>Actinopolysporaceae</taxon>
        <taxon>Actinopolyspora</taxon>
    </lineage>
</organism>
<dbReference type="RefSeq" id="WP_092596026.1">
    <property type="nucleotide sequence ID" value="NZ_FNJR01000001.1"/>
</dbReference>
<gene>
    <name evidence="3" type="ORF">SAMN04487905_10154</name>
</gene>
<feature type="transmembrane region" description="Helical" evidence="1">
    <location>
        <begin position="100"/>
        <end position="121"/>
    </location>
</feature>
<keyword evidence="1" id="KW-1133">Transmembrane helix</keyword>
<name>A0A1H0NAX7_9ACTN</name>
<dbReference type="STRING" id="405564.SAMN04487905_10154"/>
<feature type="transmembrane region" description="Helical" evidence="1">
    <location>
        <begin position="127"/>
        <end position="146"/>
    </location>
</feature>
<evidence type="ECO:0000256" key="1">
    <source>
        <dbReference type="SAM" id="Phobius"/>
    </source>
</evidence>
<dbReference type="Pfam" id="PF09335">
    <property type="entry name" value="VTT_dom"/>
    <property type="match status" value="1"/>
</dbReference>
<keyword evidence="1" id="KW-0472">Membrane</keyword>
<dbReference type="Proteomes" id="UP000199497">
    <property type="component" value="Unassembled WGS sequence"/>
</dbReference>
<proteinExistence type="predicted"/>
<dbReference type="InterPro" id="IPR032816">
    <property type="entry name" value="VTT_dom"/>
</dbReference>
<dbReference type="AlphaFoldDB" id="A0A1H0NAX7"/>
<evidence type="ECO:0000313" key="4">
    <source>
        <dbReference type="Proteomes" id="UP000199497"/>
    </source>
</evidence>
<feature type="domain" description="VTT" evidence="2">
    <location>
        <begin position="25"/>
        <end position="144"/>
    </location>
</feature>